<name>A0A1V2H5V5_9PROT</name>
<dbReference type="InterPro" id="IPR007921">
    <property type="entry name" value="CHAP_dom"/>
</dbReference>
<evidence type="ECO:0000313" key="3">
    <source>
        <dbReference type="EMBL" id="ONG56178.1"/>
    </source>
</evidence>
<dbReference type="Proteomes" id="UP000188879">
    <property type="component" value="Unassembled WGS sequence"/>
</dbReference>
<dbReference type="Gene3D" id="1.10.101.10">
    <property type="entry name" value="PGBD-like superfamily/PGBD"/>
    <property type="match status" value="1"/>
</dbReference>
<dbReference type="RefSeq" id="WP_076956593.1">
    <property type="nucleotide sequence ID" value="NZ_MLCO01000050.1"/>
</dbReference>
<gene>
    <name evidence="3" type="ORF">BKE38_06635</name>
</gene>
<evidence type="ECO:0000313" key="4">
    <source>
        <dbReference type="Proteomes" id="UP000188879"/>
    </source>
</evidence>
<dbReference type="SUPFAM" id="SSF47090">
    <property type="entry name" value="PGBD-like"/>
    <property type="match status" value="1"/>
</dbReference>
<keyword evidence="4" id="KW-1185">Reference proteome</keyword>
<dbReference type="InterPro" id="IPR036366">
    <property type="entry name" value="PGBDSf"/>
</dbReference>
<dbReference type="InterPro" id="IPR036365">
    <property type="entry name" value="PGBD-like_sf"/>
</dbReference>
<dbReference type="EMBL" id="MLCO01000050">
    <property type="protein sequence ID" value="ONG56178.1"/>
    <property type="molecule type" value="Genomic_DNA"/>
</dbReference>
<dbReference type="InterPro" id="IPR013423">
    <property type="entry name" value="CHP02594"/>
</dbReference>
<evidence type="ECO:0000259" key="2">
    <source>
        <dbReference type="Pfam" id="PF05257"/>
    </source>
</evidence>
<feature type="domain" description="Peptidoglycan binding-like" evidence="1">
    <location>
        <begin position="5"/>
        <end position="47"/>
    </location>
</feature>
<feature type="domain" description="Peptidase C51" evidence="2">
    <location>
        <begin position="117"/>
        <end position="199"/>
    </location>
</feature>
<proteinExistence type="predicted"/>
<comment type="caution">
    <text evidence="3">The sequence shown here is derived from an EMBL/GenBank/DDBJ whole genome shotgun (WGS) entry which is preliminary data.</text>
</comment>
<dbReference type="Pfam" id="PF01471">
    <property type="entry name" value="PG_binding_1"/>
    <property type="match status" value="1"/>
</dbReference>
<organism evidence="3 4">
    <name type="scientific">Teichococcus deserti</name>
    <dbReference type="NCBI Taxonomy" id="1817963"/>
    <lineage>
        <taxon>Bacteria</taxon>
        <taxon>Pseudomonadati</taxon>
        <taxon>Pseudomonadota</taxon>
        <taxon>Alphaproteobacteria</taxon>
        <taxon>Acetobacterales</taxon>
        <taxon>Roseomonadaceae</taxon>
        <taxon>Roseomonas</taxon>
    </lineage>
</organism>
<dbReference type="Pfam" id="PF05257">
    <property type="entry name" value="CHAP"/>
    <property type="match status" value="1"/>
</dbReference>
<dbReference type="AlphaFoldDB" id="A0A1V2H5V5"/>
<accession>A0A1V2H5V5</accession>
<reference evidence="3 4" key="1">
    <citation type="submission" date="2016-10" db="EMBL/GenBank/DDBJ databases">
        <title>Draft Genome sequence of Roseomonas sp. strain M3.</title>
        <authorList>
            <person name="Subhash Y."/>
            <person name="Lee S."/>
        </authorList>
    </citation>
    <scope>NUCLEOTIDE SEQUENCE [LARGE SCALE GENOMIC DNA]</scope>
    <source>
        <strain evidence="3 4">M3</strain>
    </source>
</reference>
<dbReference type="InterPro" id="IPR002477">
    <property type="entry name" value="Peptidoglycan-bd-like"/>
</dbReference>
<sequence>MPLARSDEVRRLQAMLNAKLRPPPHLAVDGIIGPKTRAAMRAYQSAQQSIPGHGAEPRGLAVANPAQQHSAPLADDGSAPWMAIAEDELGVTEIPGRRHNPRIIEYHMTTGLQAQTDEVPWCASFVNWVMRQAGYGGTNSAAAKSWKGYGSACGPRYGAITVIRRRRSGHDASTGSSSGYHVGFMTQQGSGRITLLGGNQGNMVKLSNFNLASYDIEAQRWPR</sequence>
<protein>
    <submittedName>
        <fullName evidence="3">Uncharacterized protein</fullName>
    </submittedName>
</protein>
<evidence type="ECO:0000259" key="1">
    <source>
        <dbReference type="Pfam" id="PF01471"/>
    </source>
</evidence>
<dbReference type="OrthoDB" id="5395100at2"/>
<dbReference type="NCBIfam" id="TIGR02594">
    <property type="entry name" value="TIGR02594 family protein"/>
    <property type="match status" value="1"/>
</dbReference>